<dbReference type="EMBL" id="WBMP01000009">
    <property type="protein sequence ID" value="KAE8545345.1"/>
    <property type="molecule type" value="Genomic_DNA"/>
</dbReference>
<gene>
    <name evidence="1" type="ORF">F6453_2317</name>
</gene>
<evidence type="ECO:0000313" key="2">
    <source>
        <dbReference type="Proteomes" id="UP000469950"/>
    </source>
</evidence>
<sequence>MEYVAGMRNPGTASLGIRPDGDYDSHMTMWNLSRMNPSPSMDWVVGWSDGKATPGIAQGVGSVAVDAGGSGYSSGTTTVTFSDPEDADGRTATGIATVVGGAVTGITVTDPGTGYTAAPTVTIGGDGTGATATATLGDYSFVLPNSRTWFTMGGYISDFPFDFQTNALVESEVSIRRTGGARWIKKAA</sequence>
<organism evidence="1 2">
    <name type="scientific">Marinobacter nauticus</name>
    <name type="common">Marinobacter hydrocarbonoclasticus</name>
    <name type="synonym">Marinobacter aquaeolei</name>
    <dbReference type="NCBI Taxonomy" id="2743"/>
    <lineage>
        <taxon>Bacteria</taxon>
        <taxon>Pseudomonadati</taxon>
        <taxon>Pseudomonadota</taxon>
        <taxon>Gammaproteobacteria</taxon>
        <taxon>Pseudomonadales</taxon>
        <taxon>Marinobacteraceae</taxon>
        <taxon>Marinobacter</taxon>
    </lineage>
</organism>
<dbReference type="Proteomes" id="UP000469950">
    <property type="component" value="Unassembled WGS sequence"/>
</dbReference>
<dbReference type="Pfam" id="PF16460">
    <property type="entry name" value="Phage_TTP_11"/>
    <property type="match status" value="2"/>
</dbReference>
<name>A0A833NAN8_MARNT</name>
<accession>A0A833NAN8</accession>
<reference evidence="1 2" key="1">
    <citation type="submission" date="2019-10" db="EMBL/GenBank/DDBJ databases">
        <title>Draft genome sequence of Marinobacter hydrocarbonoclasticus NCT7M from the microbiome of the marine copepod.</title>
        <authorList>
            <person name="Nuttall R."/>
            <person name="Sharma G."/>
            <person name="Moisander P."/>
        </authorList>
    </citation>
    <scope>NUCLEOTIDE SEQUENCE [LARGE SCALE GENOMIC DNA]</scope>
    <source>
        <strain evidence="1 2">NCT7M</strain>
    </source>
</reference>
<evidence type="ECO:0000313" key="1">
    <source>
        <dbReference type="EMBL" id="KAE8545345.1"/>
    </source>
</evidence>
<comment type="caution">
    <text evidence="1">The sequence shown here is derived from an EMBL/GenBank/DDBJ whole genome shotgun (WGS) entry which is preliminary data.</text>
</comment>
<dbReference type="AlphaFoldDB" id="A0A833NAN8"/>
<dbReference type="InterPro" id="IPR032495">
    <property type="entry name" value="Phage_TTP_11"/>
</dbReference>
<protein>
    <submittedName>
        <fullName evidence="1">Phage tail fiber protein</fullName>
    </submittedName>
</protein>
<proteinExistence type="predicted"/>